<dbReference type="InterPro" id="IPR029058">
    <property type="entry name" value="AB_hydrolase_fold"/>
</dbReference>
<keyword evidence="3" id="KW-1185">Reference proteome</keyword>
<dbReference type="AlphaFoldDB" id="A0AAU6WCQ1"/>
<gene>
    <name evidence="2" type="ORF">QMQ05_13115</name>
</gene>
<dbReference type="Gene3D" id="3.40.50.1820">
    <property type="entry name" value="alpha/beta hydrolase"/>
    <property type="match status" value="1"/>
</dbReference>
<dbReference type="SUPFAM" id="SSF53474">
    <property type="entry name" value="alpha/beta-Hydrolases"/>
    <property type="match status" value="1"/>
</dbReference>
<evidence type="ECO:0000313" key="3">
    <source>
        <dbReference type="Proteomes" id="UP001486888"/>
    </source>
</evidence>
<protein>
    <submittedName>
        <fullName evidence="2">Alpha/beta hydrolase</fullName>
    </submittedName>
</protein>
<dbReference type="RefSeq" id="WP_345470673.1">
    <property type="nucleotide sequence ID" value="NZ_CP125942.1"/>
</dbReference>
<dbReference type="PRINTS" id="PR00111">
    <property type="entry name" value="ABHYDROLASE"/>
</dbReference>
<sequence>MPMINNPVDGSDIFFDDDGAEGEPILFLHGSALSRSIWRGLGYTKALGEDHRTIRMDLRGHGKSAKSHDVAEYTMDKVVSDIQAVLQHLGLERVHIVGYSFGARTGLHLAMTHPEQVISLIMLGGTYEITPGEIGKLFFPGYLEVLRRGDIEGFVTGQETGGKLDPATRLAFKSNDPLALAAYYEAAETLQNIDLADLARIKIPTLLLIGTRDQPRFDQNKIMVRTLPNARMVALPGRTHGGTLYPIEPIVNAIRSFWAGRQA</sequence>
<proteinExistence type="predicted"/>
<dbReference type="KEGG" id="gey:QMQ05_13115"/>
<dbReference type="InterPro" id="IPR050266">
    <property type="entry name" value="AB_hydrolase_sf"/>
</dbReference>
<keyword evidence="2" id="KW-0378">Hydrolase</keyword>
<feature type="domain" description="AB hydrolase-1" evidence="1">
    <location>
        <begin position="24"/>
        <end position="132"/>
    </location>
</feature>
<name>A0AAU6WCQ1_9MICC</name>
<accession>A0AAU6WCQ1</accession>
<dbReference type="InterPro" id="IPR000073">
    <property type="entry name" value="AB_hydrolase_1"/>
</dbReference>
<dbReference type="PANTHER" id="PTHR43798">
    <property type="entry name" value="MONOACYLGLYCEROL LIPASE"/>
    <property type="match status" value="1"/>
</dbReference>
<evidence type="ECO:0000313" key="2">
    <source>
        <dbReference type="EMBL" id="XAO45284.1"/>
    </source>
</evidence>
<dbReference type="EMBL" id="CP125942">
    <property type="protein sequence ID" value="XAO45284.1"/>
    <property type="molecule type" value="Genomic_DNA"/>
</dbReference>
<reference evidence="2 3" key="1">
    <citation type="submission" date="2023-05" db="EMBL/GenBank/DDBJ databases">
        <title>Glutamicibacter sp. B1, complete genome.</title>
        <authorList>
            <person name="Long Y.H."/>
            <person name="Fang T."/>
            <person name="Li X.Y."/>
        </authorList>
    </citation>
    <scope>NUCLEOTIDE SEQUENCE [LARGE SCALE GENOMIC DNA]</scope>
    <source>
        <strain evidence="2 3">B1</strain>
    </source>
</reference>
<evidence type="ECO:0000259" key="1">
    <source>
        <dbReference type="Pfam" id="PF00561"/>
    </source>
</evidence>
<dbReference type="Proteomes" id="UP001486888">
    <property type="component" value="Chromosome"/>
</dbReference>
<organism evidence="2 3">
    <name type="scientific">Glutamicibacter ectropisis</name>
    <dbReference type="NCBI Taxonomy" id="3046593"/>
    <lineage>
        <taxon>Bacteria</taxon>
        <taxon>Bacillati</taxon>
        <taxon>Actinomycetota</taxon>
        <taxon>Actinomycetes</taxon>
        <taxon>Micrococcales</taxon>
        <taxon>Micrococcaceae</taxon>
        <taxon>Glutamicibacter</taxon>
    </lineage>
</organism>
<dbReference type="GO" id="GO:0016020">
    <property type="term" value="C:membrane"/>
    <property type="evidence" value="ECO:0007669"/>
    <property type="project" value="TreeGrafter"/>
</dbReference>
<dbReference type="PANTHER" id="PTHR43798:SF33">
    <property type="entry name" value="HYDROLASE, PUTATIVE (AFU_ORTHOLOGUE AFUA_2G14860)-RELATED"/>
    <property type="match status" value="1"/>
</dbReference>
<dbReference type="GO" id="GO:0016787">
    <property type="term" value="F:hydrolase activity"/>
    <property type="evidence" value="ECO:0007669"/>
    <property type="project" value="UniProtKB-KW"/>
</dbReference>
<dbReference type="Pfam" id="PF00561">
    <property type="entry name" value="Abhydrolase_1"/>
    <property type="match status" value="1"/>
</dbReference>